<evidence type="ECO:0000259" key="12">
    <source>
        <dbReference type="Pfam" id="PF07774"/>
    </source>
</evidence>
<keyword evidence="7" id="KW-0256">Endoplasmic reticulum</keyword>
<comment type="subcellular location">
    <subcellularLocation>
        <location evidence="1">Endoplasmic reticulum membrane</location>
        <topology evidence="1">Single-pass type I membrane protein</topology>
    </subcellularLocation>
</comment>
<evidence type="ECO:0000256" key="2">
    <source>
        <dbReference type="ARBA" id="ARBA00007904"/>
    </source>
</evidence>
<evidence type="ECO:0000256" key="5">
    <source>
        <dbReference type="ARBA" id="ARBA00022692"/>
    </source>
</evidence>
<dbReference type="Pfam" id="PF07774">
    <property type="entry name" value="EMC1_C"/>
    <property type="match status" value="1"/>
</dbReference>
<dbReference type="PANTHER" id="PTHR21573:SF0">
    <property type="entry name" value="ER MEMBRANE PROTEIN COMPLEX SUBUNIT 1"/>
    <property type="match status" value="1"/>
</dbReference>
<evidence type="ECO:0000259" key="13">
    <source>
        <dbReference type="Pfam" id="PF25293"/>
    </source>
</evidence>
<dbReference type="GO" id="GO:0072546">
    <property type="term" value="C:EMC complex"/>
    <property type="evidence" value="ECO:0007669"/>
    <property type="project" value="InterPro"/>
</dbReference>
<dbReference type="Pfam" id="PF25293">
    <property type="entry name" value="Beta-prop_EMC1_N"/>
    <property type="match status" value="1"/>
</dbReference>
<dbReference type="InterPro" id="IPR026895">
    <property type="entry name" value="EMC1"/>
</dbReference>
<feature type="domain" description="ER membrane protein complex subunit 1 C-terminal" evidence="12">
    <location>
        <begin position="740"/>
        <end position="970"/>
    </location>
</feature>
<evidence type="ECO:0000256" key="10">
    <source>
        <dbReference type="ARBA" id="ARBA00023180"/>
    </source>
</evidence>
<keyword evidence="6 11" id="KW-0732">Signal</keyword>
<feature type="signal peptide" evidence="11">
    <location>
        <begin position="1"/>
        <end position="22"/>
    </location>
</feature>
<evidence type="ECO:0000256" key="8">
    <source>
        <dbReference type="ARBA" id="ARBA00022989"/>
    </source>
</evidence>
<keyword evidence="9" id="KW-0472">Membrane</keyword>
<dbReference type="InterPro" id="IPR011678">
    <property type="entry name" value="EMC1_C"/>
</dbReference>
<evidence type="ECO:0000256" key="7">
    <source>
        <dbReference type="ARBA" id="ARBA00022824"/>
    </source>
</evidence>
<keyword evidence="10" id="KW-0325">Glycoprotein</keyword>
<dbReference type="EMBL" id="ONZQ02000003">
    <property type="protein sequence ID" value="SPN99843.1"/>
    <property type="molecule type" value="Genomic_DNA"/>
</dbReference>
<keyword evidence="8" id="KW-1133">Transmembrane helix</keyword>
<reference evidence="14" key="1">
    <citation type="submission" date="2018-03" db="EMBL/GenBank/DDBJ databases">
        <authorList>
            <person name="Guldener U."/>
        </authorList>
    </citation>
    <scope>NUCLEOTIDE SEQUENCE</scope>
</reference>
<dbReference type="InterPro" id="IPR058545">
    <property type="entry name" value="Beta-prop_EMC1_1st"/>
</dbReference>
<accession>A0AAE8MUF7</accession>
<keyword evidence="5" id="KW-0812">Transmembrane</keyword>
<keyword evidence="15" id="KW-1185">Reference proteome</keyword>
<protein>
    <recommendedName>
        <fullName evidence="4">ER membrane protein complex subunit 1</fullName>
    </recommendedName>
</protein>
<name>A0AAE8MUF7_9PEZI</name>
<evidence type="ECO:0000256" key="11">
    <source>
        <dbReference type="SAM" id="SignalP"/>
    </source>
</evidence>
<comment type="similarity">
    <text evidence="2">Belongs to the EMC1 family.</text>
</comment>
<dbReference type="SUPFAM" id="SSF50998">
    <property type="entry name" value="Quinoprotein alcohol dehydrogenase-like"/>
    <property type="match status" value="2"/>
</dbReference>
<feature type="domain" description="EMC1 first beta-propeller" evidence="13">
    <location>
        <begin position="22"/>
        <end position="422"/>
    </location>
</feature>
<evidence type="ECO:0000313" key="15">
    <source>
        <dbReference type="Proteomes" id="UP001187682"/>
    </source>
</evidence>
<evidence type="ECO:0000256" key="6">
    <source>
        <dbReference type="ARBA" id="ARBA00022729"/>
    </source>
</evidence>
<comment type="subunit">
    <text evidence="3">Component of the ER membrane protein complex (EMC).</text>
</comment>
<dbReference type="PANTHER" id="PTHR21573">
    <property type="entry name" value="ER MEMBRANE PROTEIN COMPLEX SUBUNIT 1"/>
    <property type="match status" value="1"/>
</dbReference>
<gene>
    <name evidence="14" type="ORF">DNG_02695</name>
</gene>
<proteinExistence type="inferred from homology"/>
<evidence type="ECO:0000256" key="3">
    <source>
        <dbReference type="ARBA" id="ARBA00011276"/>
    </source>
</evidence>
<comment type="caution">
    <text evidence="14">The sequence shown here is derived from an EMBL/GenBank/DDBJ whole genome shotgun (WGS) entry which is preliminary data.</text>
</comment>
<dbReference type="GO" id="GO:0034975">
    <property type="term" value="P:protein folding in endoplasmic reticulum"/>
    <property type="evidence" value="ECO:0007669"/>
    <property type="project" value="TreeGrafter"/>
</dbReference>
<evidence type="ECO:0000256" key="4">
    <source>
        <dbReference type="ARBA" id="ARBA00020824"/>
    </source>
</evidence>
<evidence type="ECO:0000256" key="1">
    <source>
        <dbReference type="ARBA" id="ARBA00004115"/>
    </source>
</evidence>
<sequence length="974" mass="105542">MRLPLLSAKALVFLGLPLLSQAIFHDEVGVVDFHHELLGLPDSTTTFFHKPRKHEKASLLYSLTDLGVLGAVNPSNGAIVWRQFLGGNTTNGGRFLRAGDGQSWLGSAQGSSAHTWDALTGRNLWWRDFDGEVKDLEILELTGEGRKDVLALVHEGDATVVRRLREDTGDVIWEFRDSGRDIPLQVSTDIESVFAVSLHGSPESYAVKVSVLDPQTGKRTDEIVLGTKGEVHRPEDVMFVGSNSAAPIIAWVDPTLTKLHINVIGTKSKLEFPLAPDTVSVDVHAPQLAQSNPHFLVHTRTKTGTKTGNRAEVYHINLKTKGVAKAYDLPHLAGTGAISISTAGANVYFTRITEDEIILVDSTSHGVLGRWSFKAGVDTQALGATTEVLQKGDVYAFRSAITTSDDDWVLVKNGEVDWTRPEGLSGAVAAAWAEIPDSESLAKVLDEEAHTNPLEAYVRRLSRHLDDLQYLPDYLLSLPPQLLKSVIGTEASDSHPQDLATDSFGFRKLIILATKRGKLYALDSGDKGRVLWSRRAFNIPAGEAWEVTDILVDDSKGEVTVVGGHGESIIVRTDTGDIVGIEQPQGAISVARTAVIDTPAGPQLLSVGSDGSLPDLPLEGIPAQTVVVRGAQGDLRGVRIGDGTTGKPTVSWTFTPPAGQVIVSVAARPSHDPVASIGRVLGDRKVRYKYLNPNTVLVASFGEEENTLTTYLLDSISGQVLSSVRYEGVDGTKSIDCTMSENWFACTFFGQYVLRDGSSRSLQGYQIAVSDLYESEVSNDRGPLGDAEKFSALDPVDIPTAPVLPSVVSQSWILSGPVERLTVTQTRQGITRRQLLGYLPESHSVIGFPREFLDPRRPVGRDPTKEEMEAEALMKYSPHIESDPRFIVSHLRDVIGVEGIIATPAIVESTSLVLAYGVDVFATRVTPSAQFDVLGKDFNKITLLGTVAALAFGVVALKPLVSRRQINLRWQAPM</sequence>
<dbReference type="Proteomes" id="UP001187682">
    <property type="component" value="Unassembled WGS sequence"/>
</dbReference>
<evidence type="ECO:0000313" key="14">
    <source>
        <dbReference type="EMBL" id="SPN99843.1"/>
    </source>
</evidence>
<feature type="chain" id="PRO_5041951199" description="ER membrane protein complex subunit 1" evidence="11">
    <location>
        <begin position="23"/>
        <end position="974"/>
    </location>
</feature>
<evidence type="ECO:0000256" key="9">
    <source>
        <dbReference type="ARBA" id="ARBA00023136"/>
    </source>
</evidence>
<dbReference type="InterPro" id="IPR011047">
    <property type="entry name" value="Quinoprotein_ADH-like_sf"/>
</dbReference>
<organism evidence="14 15">
    <name type="scientific">Cephalotrichum gorgonifer</name>
    <dbReference type="NCBI Taxonomy" id="2041049"/>
    <lineage>
        <taxon>Eukaryota</taxon>
        <taxon>Fungi</taxon>
        <taxon>Dikarya</taxon>
        <taxon>Ascomycota</taxon>
        <taxon>Pezizomycotina</taxon>
        <taxon>Sordariomycetes</taxon>
        <taxon>Hypocreomycetidae</taxon>
        <taxon>Microascales</taxon>
        <taxon>Microascaceae</taxon>
        <taxon>Cephalotrichum</taxon>
    </lineage>
</organism>
<dbReference type="AlphaFoldDB" id="A0AAE8MUF7"/>